<dbReference type="InterPro" id="IPR000515">
    <property type="entry name" value="MetI-like"/>
</dbReference>
<dbReference type="CDD" id="cd06261">
    <property type="entry name" value="TM_PBP2"/>
    <property type="match status" value="1"/>
</dbReference>
<feature type="transmembrane region" description="Helical" evidence="7">
    <location>
        <begin position="132"/>
        <end position="152"/>
    </location>
</feature>
<dbReference type="RefSeq" id="WP_141873415.1">
    <property type="nucleotide sequence ID" value="NZ_VFOX01000002.1"/>
</dbReference>
<evidence type="ECO:0000256" key="6">
    <source>
        <dbReference type="ARBA" id="ARBA00023136"/>
    </source>
</evidence>
<dbReference type="EMBL" id="VFOX01000002">
    <property type="protein sequence ID" value="TQL81639.1"/>
    <property type="molecule type" value="Genomic_DNA"/>
</dbReference>
<feature type="transmembrane region" description="Helical" evidence="7">
    <location>
        <begin position="215"/>
        <end position="235"/>
    </location>
</feature>
<feature type="transmembrane region" description="Helical" evidence="7">
    <location>
        <begin position="256"/>
        <end position="282"/>
    </location>
</feature>
<evidence type="ECO:0000256" key="7">
    <source>
        <dbReference type="RuleBase" id="RU363032"/>
    </source>
</evidence>
<sequence>MVLQTAKGEALTIVRGPRARRRRSSRRIHGQLALAVALLVLIVGATLLAPWIAPHDPLAADGALKYLPVGSPDHLLGTDEQGRDILSRLLYGGQTSLLIAIAAVAASTVLGSVLALIAGFSNDNIAGVIMRTIDILFAFPVIIAAVALAAILGPGTTVVIAAIVFSATPYVARIVFAEVKLQRGKDYVEAALSLGAGFWSVLFREVLPNVAAPIFIYASGLVGIMIVFSSSLSALGIGVQPPTPDWGRMISEGAKVIISGNIVPALLPGLVVLLVALAFNWLGDGLRDVLDPHRRRIRS</sequence>
<dbReference type="AlphaFoldDB" id="A0A543B9W4"/>
<dbReference type="Proteomes" id="UP000317209">
    <property type="component" value="Unassembled WGS sequence"/>
</dbReference>
<evidence type="ECO:0000313" key="9">
    <source>
        <dbReference type="EMBL" id="TQL81639.1"/>
    </source>
</evidence>
<gene>
    <name evidence="9" type="ORF">FB560_3112</name>
</gene>
<dbReference type="PROSITE" id="PS50928">
    <property type="entry name" value="ABC_TM1"/>
    <property type="match status" value="1"/>
</dbReference>
<organism evidence="9 10">
    <name type="scientific">Microbacterium saperdae</name>
    <dbReference type="NCBI Taxonomy" id="69368"/>
    <lineage>
        <taxon>Bacteria</taxon>
        <taxon>Bacillati</taxon>
        <taxon>Actinomycetota</taxon>
        <taxon>Actinomycetes</taxon>
        <taxon>Micrococcales</taxon>
        <taxon>Microbacteriaceae</taxon>
        <taxon>Microbacterium</taxon>
    </lineage>
</organism>
<protein>
    <submittedName>
        <fullName evidence="9">Peptide/nickel transport system permease protein</fullName>
    </submittedName>
</protein>
<comment type="caution">
    <text evidence="9">The sequence shown here is derived from an EMBL/GenBank/DDBJ whole genome shotgun (WGS) entry which is preliminary data.</text>
</comment>
<feature type="transmembrane region" description="Helical" evidence="7">
    <location>
        <begin position="32"/>
        <end position="53"/>
    </location>
</feature>
<dbReference type="SUPFAM" id="SSF161098">
    <property type="entry name" value="MetI-like"/>
    <property type="match status" value="1"/>
</dbReference>
<dbReference type="PANTHER" id="PTHR43386">
    <property type="entry name" value="OLIGOPEPTIDE TRANSPORT SYSTEM PERMEASE PROTEIN APPC"/>
    <property type="match status" value="1"/>
</dbReference>
<evidence type="ECO:0000256" key="1">
    <source>
        <dbReference type="ARBA" id="ARBA00004651"/>
    </source>
</evidence>
<evidence type="ECO:0000256" key="3">
    <source>
        <dbReference type="ARBA" id="ARBA00022475"/>
    </source>
</evidence>
<keyword evidence="5 7" id="KW-1133">Transmembrane helix</keyword>
<accession>A0A543B9W4</accession>
<evidence type="ECO:0000256" key="4">
    <source>
        <dbReference type="ARBA" id="ARBA00022692"/>
    </source>
</evidence>
<comment type="similarity">
    <text evidence="7">Belongs to the binding-protein-dependent transport system permease family.</text>
</comment>
<keyword evidence="3" id="KW-1003">Cell membrane</keyword>
<keyword evidence="2 7" id="KW-0813">Transport</keyword>
<dbReference type="Gene3D" id="1.10.3720.10">
    <property type="entry name" value="MetI-like"/>
    <property type="match status" value="1"/>
</dbReference>
<proteinExistence type="inferred from homology"/>
<feature type="transmembrane region" description="Helical" evidence="7">
    <location>
        <begin position="97"/>
        <end position="120"/>
    </location>
</feature>
<dbReference type="Pfam" id="PF00528">
    <property type="entry name" value="BPD_transp_1"/>
    <property type="match status" value="1"/>
</dbReference>
<keyword evidence="10" id="KW-1185">Reference proteome</keyword>
<name>A0A543B9W4_9MICO</name>
<dbReference type="OrthoDB" id="9812701at2"/>
<feature type="domain" description="ABC transmembrane type-1" evidence="8">
    <location>
        <begin position="93"/>
        <end position="283"/>
    </location>
</feature>
<dbReference type="InterPro" id="IPR050366">
    <property type="entry name" value="BP-dependent_transpt_permease"/>
</dbReference>
<dbReference type="GO" id="GO:0005886">
    <property type="term" value="C:plasma membrane"/>
    <property type="evidence" value="ECO:0007669"/>
    <property type="project" value="UniProtKB-SubCell"/>
</dbReference>
<dbReference type="InterPro" id="IPR035906">
    <property type="entry name" value="MetI-like_sf"/>
</dbReference>
<dbReference type="PANTHER" id="PTHR43386:SF25">
    <property type="entry name" value="PEPTIDE ABC TRANSPORTER PERMEASE PROTEIN"/>
    <property type="match status" value="1"/>
</dbReference>
<evidence type="ECO:0000313" key="10">
    <source>
        <dbReference type="Proteomes" id="UP000317209"/>
    </source>
</evidence>
<keyword evidence="6 7" id="KW-0472">Membrane</keyword>
<feature type="transmembrane region" description="Helical" evidence="7">
    <location>
        <begin position="158"/>
        <end position="175"/>
    </location>
</feature>
<evidence type="ECO:0000256" key="5">
    <source>
        <dbReference type="ARBA" id="ARBA00022989"/>
    </source>
</evidence>
<comment type="subcellular location">
    <subcellularLocation>
        <location evidence="1 7">Cell membrane</location>
        <topology evidence="1 7">Multi-pass membrane protein</topology>
    </subcellularLocation>
</comment>
<evidence type="ECO:0000256" key="2">
    <source>
        <dbReference type="ARBA" id="ARBA00022448"/>
    </source>
</evidence>
<dbReference type="GO" id="GO:0055085">
    <property type="term" value="P:transmembrane transport"/>
    <property type="evidence" value="ECO:0007669"/>
    <property type="project" value="InterPro"/>
</dbReference>
<keyword evidence="4 7" id="KW-0812">Transmembrane</keyword>
<evidence type="ECO:0000259" key="8">
    <source>
        <dbReference type="PROSITE" id="PS50928"/>
    </source>
</evidence>
<reference evidence="9 10" key="1">
    <citation type="submission" date="2019-06" db="EMBL/GenBank/DDBJ databases">
        <title>Sequencing the genomes of 1000 actinobacteria strains.</title>
        <authorList>
            <person name="Klenk H.-P."/>
        </authorList>
    </citation>
    <scope>NUCLEOTIDE SEQUENCE [LARGE SCALE GENOMIC DNA]</scope>
    <source>
        <strain evidence="9 10">DSM 20169</strain>
    </source>
</reference>